<dbReference type="Gene3D" id="3.40.50.1010">
    <property type="entry name" value="5'-nuclease"/>
    <property type="match status" value="1"/>
</dbReference>
<dbReference type="Proteomes" id="UP000641152">
    <property type="component" value="Unassembled WGS sequence"/>
</dbReference>
<keyword evidence="2 8" id="KW-1277">Toxin-antitoxin system</keyword>
<keyword evidence="11" id="KW-1185">Reference proteome</keyword>
<evidence type="ECO:0000313" key="10">
    <source>
        <dbReference type="EMBL" id="MBD9360553.1"/>
    </source>
</evidence>
<accession>A0ABR9DBW5</accession>
<dbReference type="CDD" id="cd18746">
    <property type="entry name" value="PIN_VapC4-5_FitB-like"/>
    <property type="match status" value="1"/>
</dbReference>
<evidence type="ECO:0000256" key="4">
    <source>
        <dbReference type="ARBA" id="ARBA00022723"/>
    </source>
</evidence>
<keyword evidence="6 8" id="KW-0460">Magnesium</keyword>
<evidence type="ECO:0000256" key="1">
    <source>
        <dbReference type="ARBA" id="ARBA00001946"/>
    </source>
</evidence>
<dbReference type="EC" id="3.1.-.-" evidence="8"/>
<dbReference type="InterPro" id="IPR022907">
    <property type="entry name" value="VapC_family"/>
</dbReference>
<dbReference type="InterPro" id="IPR002716">
    <property type="entry name" value="PIN_dom"/>
</dbReference>
<evidence type="ECO:0000256" key="7">
    <source>
        <dbReference type="ARBA" id="ARBA00038093"/>
    </source>
</evidence>
<dbReference type="Pfam" id="PF01850">
    <property type="entry name" value="PIN"/>
    <property type="match status" value="1"/>
</dbReference>
<dbReference type="PANTHER" id="PTHR33653">
    <property type="entry name" value="RIBONUCLEASE VAPC2"/>
    <property type="match status" value="1"/>
</dbReference>
<reference evidence="10 11" key="1">
    <citation type="submission" date="2020-09" db="EMBL/GenBank/DDBJ databases">
        <title>Methylomonas albis sp. nov. and Methylomonas fluvii sp. nov.: Two cold-adapted methanotrophs from the River Elbe and an amended description of Methylovulum psychrotolerans strain Eb1.</title>
        <authorList>
            <person name="Bussmann I.K."/>
            <person name="Klings K.-W."/>
            <person name="Warnstedt J."/>
            <person name="Hoppert M."/>
            <person name="Saborowski A."/>
            <person name="Horn F."/>
            <person name="Liebner S."/>
        </authorList>
    </citation>
    <scope>NUCLEOTIDE SEQUENCE [LARGE SCALE GENOMIC DNA]</scope>
    <source>
        <strain evidence="10 11">EbB</strain>
    </source>
</reference>
<keyword evidence="3 8" id="KW-0540">Nuclease</keyword>
<evidence type="ECO:0000256" key="6">
    <source>
        <dbReference type="ARBA" id="ARBA00022842"/>
    </source>
</evidence>
<dbReference type="InterPro" id="IPR050556">
    <property type="entry name" value="Type_II_TA_system_RNase"/>
</dbReference>
<dbReference type="HAMAP" id="MF_00265">
    <property type="entry name" value="VapC_Nob1"/>
    <property type="match status" value="1"/>
</dbReference>
<dbReference type="SUPFAM" id="SSF88723">
    <property type="entry name" value="PIN domain-like"/>
    <property type="match status" value="1"/>
</dbReference>
<gene>
    <name evidence="8" type="primary">vapC</name>
    <name evidence="10" type="ORF">EBB_08385</name>
</gene>
<dbReference type="InterPro" id="IPR029060">
    <property type="entry name" value="PIN-like_dom_sf"/>
</dbReference>
<keyword evidence="5 8" id="KW-0378">Hydrolase</keyword>
<keyword evidence="8" id="KW-0800">Toxin</keyword>
<comment type="caution">
    <text evidence="10">The sequence shown here is derived from an EMBL/GenBank/DDBJ whole genome shotgun (WGS) entry which is preliminary data.</text>
</comment>
<evidence type="ECO:0000259" key="9">
    <source>
        <dbReference type="Pfam" id="PF01850"/>
    </source>
</evidence>
<name>A0ABR9DBW5_9GAMM</name>
<protein>
    <recommendedName>
        <fullName evidence="8">Ribonuclease VapC</fullName>
        <shortName evidence="8">RNase VapC</shortName>
        <ecNumber evidence="8">3.1.-.-</ecNumber>
    </recommendedName>
    <alternativeName>
        <fullName evidence="8">Toxin VapC</fullName>
    </alternativeName>
</protein>
<organism evidence="10 11">
    <name type="scientific">Methylomonas fluvii</name>
    <dbReference type="NCBI Taxonomy" id="1854564"/>
    <lineage>
        <taxon>Bacteria</taxon>
        <taxon>Pseudomonadati</taxon>
        <taxon>Pseudomonadota</taxon>
        <taxon>Gammaproteobacteria</taxon>
        <taxon>Methylococcales</taxon>
        <taxon>Methylococcaceae</taxon>
        <taxon>Methylomonas</taxon>
    </lineage>
</organism>
<comment type="function">
    <text evidence="8">Toxic component of a toxin-antitoxin (TA) system. An RNase.</text>
</comment>
<sequence length="138" mass="15537">MKYMLDTCALSELVKSKPDAKVLQWFEASKAHELCISAMTLAELQRGVNRLPESKRQSELTLWLQELEIGFEDRILVFDARVAKVWAQMTVEAETQGKSLAAFDSIIAATARAHGCRLVTRNVRDFSNAGIEVLNPWL</sequence>
<feature type="domain" description="PIN" evidence="9">
    <location>
        <begin position="3"/>
        <end position="129"/>
    </location>
</feature>
<proteinExistence type="inferred from homology"/>
<evidence type="ECO:0000256" key="2">
    <source>
        <dbReference type="ARBA" id="ARBA00022649"/>
    </source>
</evidence>
<keyword evidence="4 8" id="KW-0479">Metal-binding</keyword>
<dbReference type="EMBL" id="JACXST010000001">
    <property type="protein sequence ID" value="MBD9360553.1"/>
    <property type="molecule type" value="Genomic_DNA"/>
</dbReference>
<evidence type="ECO:0000313" key="11">
    <source>
        <dbReference type="Proteomes" id="UP000641152"/>
    </source>
</evidence>
<evidence type="ECO:0000256" key="5">
    <source>
        <dbReference type="ARBA" id="ARBA00022801"/>
    </source>
</evidence>
<feature type="binding site" evidence="8">
    <location>
        <position position="104"/>
    </location>
    <ligand>
        <name>Mg(2+)</name>
        <dbReference type="ChEBI" id="CHEBI:18420"/>
    </ligand>
</feature>
<feature type="binding site" evidence="8">
    <location>
        <position position="6"/>
    </location>
    <ligand>
        <name>Mg(2+)</name>
        <dbReference type="ChEBI" id="CHEBI:18420"/>
    </ligand>
</feature>
<evidence type="ECO:0000256" key="8">
    <source>
        <dbReference type="HAMAP-Rule" id="MF_00265"/>
    </source>
</evidence>
<comment type="similarity">
    <text evidence="7 8">Belongs to the PINc/VapC protein family.</text>
</comment>
<dbReference type="PANTHER" id="PTHR33653:SF1">
    <property type="entry name" value="RIBONUCLEASE VAPC2"/>
    <property type="match status" value="1"/>
</dbReference>
<comment type="cofactor">
    <cofactor evidence="1 8">
        <name>Mg(2+)</name>
        <dbReference type="ChEBI" id="CHEBI:18420"/>
    </cofactor>
</comment>
<evidence type="ECO:0000256" key="3">
    <source>
        <dbReference type="ARBA" id="ARBA00022722"/>
    </source>
</evidence>